<sequence length="107" mass="11983">MTESSSLKVCCSSRSRYPSSVFVGDTYTYFAGMTMAVVGILGHFRFDPQTGLLTGTNDGTLVNFFLRNLGPKSKKSLCIYLLIFQGIACCFCFLLRYLLAGWYKMKN</sequence>
<evidence type="ECO:0000313" key="1">
    <source>
        <dbReference type="EMBL" id="CAJ2670733.1"/>
    </source>
</evidence>
<keyword evidence="2" id="KW-1185">Reference proteome</keyword>
<accession>A0ACB0LQD9</accession>
<name>A0ACB0LQD9_TRIPR</name>
<gene>
    <name evidence="1" type="ORF">MILVUS5_LOCUS34721</name>
</gene>
<proteinExistence type="predicted"/>
<comment type="caution">
    <text evidence="1">The sequence shown here is derived from an EMBL/GenBank/DDBJ whole genome shotgun (WGS) entry which is preliminary data.</text>
</comment>
<reference evidence="1" key="1">
    <citation type="submission" date="2023-10" db="EMBL/GenBank/DDBJ databases">
        <authorList>
            <person name="Rodriguez Cubillos JULIANA M."/>
            <person name="De Vega J."/>
        </authorList>
    </citation>
    <scope>NUCLEOTIDE SEQUENCE</scope>
</reference>
<dbReference type="EMBL" id="CASHSV030000615">
    <property type="protein sequence ID" value="CAJ2670733.1"/>
    <property type="molecule type" value="Genomic_DNA"/>
</dbReference>
<organism evidence="1 2">
    <name type="scientific">Trifolium pratense</name>
    <name type="common">Red clover</name>
    <dbReference type="NCBI Taxonomy" id="57577"/>
    <lineage>
        <taxon>Eukaryota</taxon>
        <taxon>Viridiplantae</taxon>
        <taxon>Streptophyta</taxon>
        <taxon>Embryophyta</taxon>
        <taxon>Tracheophyta</taxon>
        <taxon>Spermatophyta</taxon>
        <taxon>Magnoliopsida</taxon>
        <taxon>eudicotyledons</taxon>
        <taxon>Gunneridae</taxon>
        <taxon>Pentapetalae</taxon>
        <taxon>rosids</taxon>
        <taxon>fabids</taxon>
        <taxon>Fabales</taxon>
        <taxon>Fabaceae</taxon>
        <taxon>Papilionoideae</taxon>
        <taxon>50 kb inversion clade</taxon>
        <taxon>NPAAA clade</taxon>
        <taxon>Hologalegina</taxon>
        <taxon>IRL clade</taxon>
        <taxon>Trifolieae</taxon>
        <taxon>Trifolium</taxon>
    </lineage>
</organism>
<evidence type="ECO:0000313" key="2">
    <source>
        <dbReference type="Proteomes" id="UP001177021"/>
    </source>
</evidence>
<protein>
    <submittedName>
        <fullName evidence="1">Uncharacterized protein</fullName>
    </submittedName>
</protein>
<dbReference type="Proteomes" id="UP001177021">
    <property type="component" value="Unassembled WGS sequence"/>
</dbReference>